<organism evidence="1 2">
    <name type="scientific">Lasius niger</name>
    <name type="common">Black garden ant</name>
    <dbReference type="NCBI Taxonomy" id="67767"/>
    <lineage>
        <taxon>Eukaryota</taxon>
        <taxon>Metazoa</taxon>
        <taxon>Ecdysozoa</taxon>
        <taxon>Arthropoda</taxon>
        <taxon>Hexapoda</taxon>
        <taxon>Insecta</taxon>
        <taxon>Pterygota</taxon>
        <taxon>Neoptera</taxon>
        <taxon>Endopterygota</taxon>
        <taxon>Hymenoptera</taxon>
        <taxon>Apocrita</taxon>
        <taxon>Aculeata</taxon>
        <taxon>Formicoidea</taxon>
        <taxon>Formicidae</taxon>
        <taxon>Formicinae</taxon>
        <taxon>Lasius</taxon>
        <taxon>Lasius</taxon>
    </lineage>
</organism>
<keyword evidence="2" id="KW-1185">Reference proteome</keyword>
<dbReference type="AlphaFoldDB" id="A0A0J7MR10"/>
<proteinExistence type="predicted"/>
<dbReference type="Proteomes" id="UP000036403">
    <property type="component" value="Unassembled WGS sequence"/>
</dbReference>
<name>A0A0J7MR10_LASNI</name>
<protein>
    <submittedName>
        <fullName evidence="1">Uncharacterized protein</fullName>
    </submittedName>
</protein>
<dbReference type="OrthoDB" id="7694428at2759"/>
<dbReference type="EMBL" id="LBMM01021928">
    <property type="protein sequence ID" value="KMQ82980.1"/>
    <property type="molecule type" value="Genomic_DNA"/>
</dbReference>
<dbReference type="Pfam" id="PF24664">
    <property type="entry name" value="Monjiviricetes_fusion"/>
    <property type="match status" value="1"/>
</dbReference>
<evidence type="ECO:0000313" key="2">
    <source>
        <dbReference type="Proteomes" id="UP000036403"/>
    </source>
</evidence>
<sequence length="221" mass="25478">MKQPLCGYTLLCNEYPKFFILETKKGDIFPNRGVIPVDNLDIFAYMNSKFVYVEKHIRQQITSLYHNVVQQKCDLERQVITNALLFATFQPDEFAYRLMKGPGYMAVTTGEVTHIIKCIPVDVTIRKTKDYYSKLPVTVRNASLFLTPKSRVITKFGNERECSYELPTMYRVEDTWIQFAPDPEVRQLPPQLLHPMTALSWGYLGPGPLAVSGIYSETYRS</sequence>
<dbReference type="PaxDb" id="67767-A0A0J7MR10"/>
<accession>A0A0J7MR10</accession>
<comment type="caution">
    <text evidence="1">The sequence shown here is derived from an EMBL/GenBank/DDBJ whole genome shotgun (WGS) entry which is preliminary data.</text>
</comment>
<reference evidence="1 2" key="1">
    <citation type="submission" date="2015-04" db="EMBL/GenBank/DDBJ databases">
        <title>Lasius niger genome sequencing.</title>
        <authorList>
            <person name="Konorov E.A."/>
            <person name="Nikitin M.A."/>
            <person name="Kirill M.V."/>
            <person name="Chang P."/>
        </authorList>
    </citation>
    <scope>NUCLEOTIDE SEQUENCE [LARGE SCALE GENOMIC DNA]</scope>
    <source>
        <tissue evidence="1">Whole</tissue>
    </source>
</reference>
<gene>
    <name evidence="1" type="ORF">RF55_21280</name>
</gene>
<evidence type="ECO:0000313" key="1">
    <source>
        <dbReference type="EMBL" id="KMQ82980.1"/>
    </source>
</evidence>